<dbReference type="STRING" id="1265313.HRUBRA_00913"/>
<dbReference type="EMBL" id="AUVB01000024">
    <property type="protein sequence ID" value="KGE04574.1"/>
    <property type="molecule type" value="Genomic_DNA"/>
</dbReference>
<dbReference type="GO" id="GO:0016887">
    <property type="term" value="F:ATP hydrolysis activity"/>
    <property type="evidence" value="ECO:0007669"/>
    <property type="project" value="InterPro"/>
</dbReference>
<dbReference type="Proteomes" id="UP000029640">
    <property type="component" value="Unassembled WGS sequence"/>
</dbReference>
<dbReference type="PROSITE" id="PS50893">
    <property type="entry name" value="ABC_TRANSPORTER_2"/>
    <property type="match status" value="2"/>
</dbReference>
<protein>
    <submittedName>
        <fullName evidence="4">Putative molybdenum transport ATP-binding protein modF</fullName>
    </submittedName>
</protein>
<dbReference type="GO" id="GO:0005524">
    <property type="term" value="F:ATP binding"/>
    <property type="evidence" value="ECO:0007669"/>
    <property type="project" value="UniProtKB-KW"/>
</dbReference>
<dbReference type="SUPFAM" id="SSF52540">
    <property type="entry name" value="P-loop containing nucleoside triphosphate hydrolases"/>
    <property type="match status" value="2"/>
</dbReference>
<feature type="domain" description="ABC transporter" evidence="3">
    <location>
        <begin position="8"/>
        <end position="238"/>
    </location>
</feature>
<accession>A0A095X147</accession>
<dbReference type="PATRIC" id="fig|1265313.6.peg.905"/>
<dbReference type="HOGENOM" id="CLU_000604_45_0_6"/>
<sequence>MNAPDTLLTLEDLTVSYRARPVLRGLSLSIRRGEQWAVLGPNGAGKTTLARILTGELGHYSGTVGRPDALARRGIAYVCFERARALVDRDRKLDVSEFSADARDPGTRVKDLLPATAARERWVELLGLEPILERGLRYLSTGELRKALLASAVLQRPGLLILDSPLDGLDAESQRRLHAALDALLASDQPVLLLARDPADLPGGISHVLLLDQGRATTIGPRDAVLAAPETSALMLPPLPPLGDLPPPAPGAPRAPQDAPLIALRDVAVRFDDTAVLAGVHWTFDHGQHCAIAGPNGCGKSTLLGLITGDNHKAYGQDVTLFGRRRGSGESVWDIKRHFGQVDTQLQLTFARGMSVVEVVTSGFFDSIGLYDDWGDGQRALAEAWLKALALDELASARFDDLSFGLQRMVLLARAMVKGPQVLVLDEPTLGLDAWHRRLLLRAVDHVAAGSDSQLLFVSHSAGDRPACINQRVDFIPGDGAFTIAVTNRPG</sequence>
<comment type="caution">
    <text evidence="4">The sequence shown here is derived from an EMBL/GenBank/DDBJ whole genome shotgun (WGS) entry which is preliminary data.</text>
</comment>
<evidence type="ECO:0000313" key="5">
    <source>
        <dbReference type="Proteomes" id="UP000029640"/>
    </source>
</evidence>
<dbReference type="PANTHER" id="PTHR43158">
    <property type="entry name" value="SKFA PEPTIDE EXPORT ATP-BINDING PROTEIN SKFE"/>
    <property type="match status" value="1"/>
</dbReference>
<dbReference type="InterPro" id="IPR003439">
    <property type="entry name" value="ABC_transporter-like_ATP-bd"/>
</dbReference>
<reference evidence="4 5" key="1">
    <citation type="journal article" date="2014" name="Genome Announc.">
        <title>Genome Sequence of Gammaproteobacterial Pseudohaliea rubra Type Strain DSM 19751, Isolated from Coastal Seawater of the Mediterranean Sea.</title>
        <authorList>
            <person name="Spring S."/>
            <person name="Fiebig A."/>
            <person name="Riedel T."/>
            <person name="Goker M."/>
            <person name="Klenk H.P."/>
        </authorList>
    </citation>
    <scope>NUCLEOTIDE SEQUENCE [LARGE SCALE GENOMIC DNA]</scope>
    <source>
        <strain evidence="4 5">DSM 19751</strain>
    </source>
</reference>
<dbReference type="RefSeq" id="WP_035514611.1">
    <property type="nucleotide sequence ID" value="NZ_KN234749.1"/>
</dbReference>
<organism evidence="4 5">
    <name type="scientific">Pseudohaliea rubra DSM 19751</name>
    <dbReference type="NCBI Taxonomy" id="1265313"/>
    <lineage>
        <taxon>Bacteria</taxon>
        <taxon>Pseudomonadati</taxon>
        <taxon>Pseudomonadota</taxon>
        <taxon>Gammaproteobacteria</taxon>
        <taxon>Cellvibrionales</taxon>
        <taxon>Halieaceae</taxon>
        <taxon>Pseudohaliea</taxon>
    </lineage>
</organism>
<dbReference type="Pfam" id="PF00005">
    <property type="entry name" value="ABC_tran"/>
    <property type="match status" value="2"/>
</dbReference>
<dbReference type="InterPro" id="IPR003593">
    <property type="entry name" value="AAA+_ATPase"/>
</dbReference>
<keyword evidence="5" id="KW-1185">Reference proteome</keyword>
<evidence type="ECO:0000256" key="1">
    <source>
        <dbReference type="ARBA" id="ARBA00022741"/>
    </source>
</evidence>
<keyword evidence="2 4" id="KW-0067">ATP-binding</keyword>
<dbReference type="SMART" id="SM00382">
    <property type="entry name" value="AAA"/>
    <property type="match status" value="2"/>
</dbReference>
<evidence type="ECO:0000259" key="3">
    <source>
        <dbReference type="PROSITE" id="PS50893"/>
    </source>
</evidence>
<feature type="domain" description="ABC transporter" evidence="3">
    <location>
        <begin position="262"/>
        <end position="485"/>
    </location>
</feature>
<dbReference type="PANTHER" id="PTHR43158:SF2">
    <property type="entry name" value="SKFA PEPTIDE EXPORT ATP-BINDING PROTEIN SKFE"/>
    <property type="match status" value="1"/>
</dbReference>
<evidence type="ECO:0000313" key="4">
    <source>
        <dbReference type="EMBL" id="KGE04574.1"/>
    </source>
</evidence>
<keyword evidence="1" id="KW-0547">Nucleotide-binding</keyword>
<dbReference type="AlphaFoldDB" id="A0A095X147"/>
<gene>
    <name evidence="4" type="ORF">HRUBRA_00913</name>
</gene>
<name>A0A095X147_9GAMM</name>
<dbReference type="Gene3D" id="3.40.50.300">
    <property type="entry name" value="P-loop containing nucleotide triphosphate hydrolases"/>
    <property type="match status" value="2"/>
</dbReference>
<dbReference type="eggNOG" id="COG1119">
    <property type="taxonomic scope" value="Bacteria"/>
</dbReference>
<proteinExistence type="predicted"/>
<dbReference type="InterPro" id="IPR027417">
    <property type="entry name" value="P-loop_NTPase"/>
</dbReference>
<evidence type="ECO:0000256" key="2">
    <source>
        <dbReference type="ARBA" id="ARBA00022840"/>
    </source>
</evidence>